<dbReference type="SUPFAM" id="SSF48726">
    <property type="entry name" value="Immunoglobulin"/>
    <property type="match status" value="1"/>
</dbReference>
<feature type="compositionally biased region" description="Low complexity" evidence="1">
    <location>
        <begin position="183"/>
        <end position="193"/>
    </location>
</feature>
<protein>
    <recommendedName>
        <fullName evidence="3">Ig-like domain-containing protein</fullName>
    </recommendedName>
</protein>
<organism evidence="4">
    <name type="scientific">Pundamilia nyererei</name>
    <dbReference type="NCBI Taxonomy" id="303518"/>
    <lineage>
        <taxon>Eukaryota</taxon>
        <taxon>Metazoa</taxon>
        <taxon>Chordata</taxon>
        <taxon>Craniata</taxon>
        <taxon>Vertebrata</taxon>
        <taxon>Euteleostomi</taxon>
        <taxon>Actinopterygii</taxon>
        <taxon>Neopterygii</taxon>
        <taxon>Teleostei</taxon>
        <taxon>Neoteleostei</taxon>
        <taxon>Acanthomorphata</taxon>
        <taxon>Ovalentaria</taxon>
        <taxon>Cichlomorphae</taxon>
        <taxon>Cichliformes</taxon>
        <taxon>Cichlidae</taxon>
        <taxon>African cichlids</taxon>
        <taxon>Pseudocrenilabrinae</taxon>
        <taxon>Haplochromini</taxon>
        <taxon>Pundamilia</taxon>
    </lineage>
</organism>
<dbReference type="InterPro" id="IPR013783">
    <property type="entry name" value="Ig-like_fold"/>
</dbReference>
<accession>A0A3B4EV78</accession>
<dbReference type="Ensembl" id="ENSPNYT00000001065.1">
    <property type="protein sequence ID" value="ENSPNYP00000001046.1"/>
    <property type="gene ID" value="ENSPNYG00000000865.1"/>
</dbReference>
<evidence type="ECO:0000313" key="4">
    <source>
        <dbReference type="Ensembl" id="ENSPNYP00000001046.1"/>
    </source>
</evidence>
<proteinExistence type="predicted"/>
<evidence type="ECO:0000256" key="2">
    <source>
        <dbReference type="SAM" id="SignalP"/>
    </source>
</evidence>
<dbReference type="AlphaFoldDB" id="A0A3B4EV78"/>
<keyword evidence="2" id="KW-0732">Signal</keyword>
<feature type="compositionally biased region" description="Low complexity" evidence="1">
    <location>
        <begin position="165"/>
        <end position="174"/>
    </location>
</feature>
<dbReference type="Gene3D" id="2.60.40.10">
    <property type="entry name" value="Immunoglobulins"/>
    <property type="match status" value="1"/>
</dbReference>
<dbReference type="InterPro" id="IPR036179">
    <property type="entry name" value="Ig-like_dom_sf"/>
</dbReference>
<dbReference type="PANTHER" id="PTHR11422:SF11">
    <property type="entry name" value="IG-LIKE DOMAIN-CONTAINING PROTEIN"/>
    <property type="match status" value="1"/>
</dbReference>
<feature type="chain" id="PRO_5017358624" description="Ig-like domain-containing protein" evidence="2">
    <location>
        <begin position="19"/>
        <end position="335"/>
    </location>
</feature>
<dbReference type="InterPro" id="IPR007110">
    <property type="entry name" value="Ig-like_dom"/>
</dbReference>
<reference evidence="4" key="1">
    <citation type="submission" date="2023-09" db="UniProtKB">
        <authorList>
            <consortium name="Ensembl"/>
        </authorList>
    </citation>
    <scope>IDENTIFICATION</scope>
</reference>
<dbReference type="PANTHER" id="PTHR11422">
    <property type="entry name" value="T-CELL SURFACE GLYCOPROTEIN CD4"/>
    <property type="match status" value="1"/>
</dbReference>
<sequence length="335" mass="36488">MFFICLFCFAFLCSSAAGTHPYLSVRIGNEITLACQNREDFNKSCNSTTWLFGASRSFITVPLFEHGKIHNDARSKSGRLSVTENCSLVIKNITSLDDGRYNCRQFISGKQVSNFMVFLSVFNSEYFYHNIFALNLTDKIVKLNIRYFIFLVFLTSLEKDSASTRTTASSTTTAKPKSEGSISSATTTQAPTTAVVTTSPSTTVINSETTITTSKTKSPMRTTFTKSVTTTTTTVVESLMTKNTTSIVIRTKAISLGTIRITTSNTTVTTIKSPTKTTTFNSTTTITSTKSHTTRNTKESTTATTTIKSARAAQECPNAGQYSFSNPANILSSGS</sequence>
<dbReference type="GeneTree" id="ENSGT01030000235422"/>
<dbReference type="Pfam" id="PF07686">
    <property type="entry name" value="V-set"/>
    <property type="match status" value="1"/>
</dbReference>
<dbReference type="PROSITE" id="PS50835">
    <property type="entry name" value="IG_LIKE"/>
    <property type="match status" value="1"/>
</dbReference>
<evidence type="ECO:0000259" key="3">
    <source>
        <dbReference type="PROSITE" id="PS50835"/>
    </source>
</evidence>
<evidence type="ECO:0000256" key="1">
    <source>
        <dbReference type="SAM" id="MobiDB-lite"/>
    </source>
</evidence>
<feature type="region of interest" description="Disordered" evidence="1">
    <location>
        <begin position="165"/>
        <end position="193"/>
    </location>
</feature>
<feature type="domain" description="Ig-like" evidence="3">
    <location>
        <begin position="28"/>
        <end position="113"/>
    </location>
</feature>
<name>A0A3B4EV78_9CICH</name>
<dbReference type="InterPro" id="IPR013106">
    <property type="entry name" value="Ig_V-set"/>
</dbReference>
<feature type="signal peptide" evidence="2">
    <location>
        <begin position="1"/>
        <end position="18"/>
    </location>
</feature>